<dbReference type="EMBL" id="LEKV01003138">
    <property type="protein sequence ID" value="KVI01041.1"/>
    <property type="molecule type" value="Genomic_DNA"/>
</dbReference>
<dbReference type="PROSITE" id="PS51184">
    <property type="entry name" value="JMJC"/>
    <property type="match status" value="1"/>
</dbReference>
<comment type="subcellular location">
    <subcellularLocation>
        <location evidence="1">Nucleus</location>
    </subcellularLocation>
</comment>
<reference evidence="6 7" key="1">
    <citation type="journal article" date="2016" name="Sci. Rep.">
        <title>The genome sequence of the outbreeding globe artichoke constructed de novo incorporating a phase-aware low-pass sequencing strategy of F1 progeny.</title>
        <authorList>
            <person name="Scaglione D."/>
            <person name="Reyes-Chin-Wo S."/>
            <person name="Acquadro A."/>
            <person name="Froenicke L."/>
            <person name="Portis E."/>
            <person name="Beitel C."/>
            <person name="Tirone M."/>
            <person name="Mauro R."/>
            <person name="Lo Monaco A."/>
            <person name="Mauromicale G."/>
            <person name="Faccioli P."/>
            <person name="Cattivelli L."/>
            <person name="Rieseberg L."/>
            <person name="Michelmore R."/>
            <person name="Lanteri S."/>
        </authorList>
    </citation>
    <scope>NUCLEOTIDE SEQUENCE [LARGE SCALE GENOMIC DNA]</scope>
    <source>
        <strain evidence="6">2C</strain>
    </source>
</reference>
<dbReference type="AlphaFoldDB" id="A0A103Y204"/>
<evidence type="ECO:0000256" key="4">
    <source>
        <dbReference type="ARBA" id="ARBA00023242"/>
    </source>
</evidence>
<dbReference type="GO" id="GO:0000118">
    <property type="term" value="C:histone deacetylase complex"/>
    <property type="evidence" value="ECO:0007669"/>
    <property type="project" value="TreeGrafter"/>
</dbReference>
<comment type="similarity">
    <text evidence="2">Belongs to the JARID1 histone demethylase family.</text>
</comment>
<dbReference type="GO" id="GO:0003712">
    <property type="term" value="F:transcription coregulator activity"/>
    <property type="evidence" value="ECO:0007669"/>
    <property type="project" value="TreeGrafter"/>
</dbReference>
<evidence type="ECO:0000256" key="2">
    <source>
        <dbReference type="ARBA" id="ARBA00006801"/>
    </source>
</evidence>
<organism evidence="6 7">
    <name type="scientific">Cynara cardunculus var. scolymus</name>
    <name type="common">Globe artichoke</name>
    <name type="synonym">Cynara scolymus</name>
    <dbReference type="NCBI Taxonomy" id="59895"/>
    <lineage>
        <taxon>Eukaryota</taxon>
        <taxon>Viridiplantae</taxon>
        <taxon>Streptophyta</taxon>
        <taxon>Embryophyta</taxon>
        <taxon>Tracheophyta</taxon>
        <taxon>Spermatophyta</taxon>
        <taxon>Magnoliopsida</taxon>
        <taxon>eudicotyledons</taxon>
        <taxon>Gunneridae</taxon>
        <taxon>Pentapetalae</taxon>
        <taxon>asterids</taxon>
        <taxon>campanulids</taxon>
        <taxon>Asterales</taxon>
        <taxon>Asteraceae</taxon>
        <taxon>Carduoideae</taxon>
        <taxon>Cardueae</taxon>
        <taxon>Carduinae</taxon>
        <taxon>Cynara</taxon>
    </lineage>
</organism>
<name>A0A103Y204_CYNCS</name>
<gene>
    <name evidence="6" type="ORF">Ccrd_020695</name>
</gene>
<dbReference type="GO" id="GO:0031490">
    <property type="term" value="F:chromatin DNA binding"/>
    <property type="evidence" value="ECO:0007669"/>
    <property type="project" value="TreeGrafter"/>
</dbReference>
<evidence type="ECO:0000256" key="3">
    <source>
        <dbReference type="ARBA" id="ARBA00022723"/>
    </source>
</evidence>
<proteinExistence type="inferred from homology"/>
<comment type="caution">
    <text evidence="6">The sequence shown here is derived from an EMBL/GenBank/DDBJ whole genome shotgun (WGS) entry which is preliminary data.</text>
</comment>
<dbReference type="Proteomes" id="UP000243975">
    <property type="component" value="Unassembled WGS sequence"/>
</dbReference>
<dbReference type="GO" id="GO:0032454">
    <property type="term" value="F:histone H3K9 demethylase activity"/>
    <property type="evidence" value="ECO:0007669"/>
    <property type="project" value="InterPro"/>
</dbReference>
<dbReference type="Pfam" id="PF02373">
    <property type="entry name" value="JmjC"/>
    <property type="match status" value="1"/>
</dbReference>
<evidence type="ECO:0000259" key="5">
    <source>
        <dbReference type="PROSITE" id="PS51184"/>
    </source>
</evidence>
<dbReference type="Gene3D" id="2.60.120.650">
    <property type="entry name" value="Cupin"/>
    <property type="match status" value="1"/>
</dbReference>
<evidence type="ECO:0000313" key="7">
    <source>
        <dbReference type="Proteomes" id="UP000243975"/>
    </source>
</evidence>
<evidence type="ECO:0000313" key="6">
    <source>
        <dbReference type="EMBL" id="KVI01041.1"/>
    </source>
</evidence>
<evidence type="ECO:0000256" key="1">
    <source>
        <dbReference type="ARBA" id="ARBA00004123"/>
    </source>
</evidence>
<dbReference type="Gramene" id="KVI01041">
    <property type="protein sequence ID" value="KVI01041"/>
    <property type="gene ID" value="Ccrd_020695"/>
</dbReference>
<dbReference type="GO" id="GO:0006357">
    <property type="term" value="P:regulation of transcription by RNA polymerase II"/>
    <property type="evidence" value="ECO:0007669"/>
    <property type="project" value="TreeGrafter"/>
</dbReference>
<keyword evidence="7" id="KW-1185">Reference proteome</keyword>
<accession>A0A103Y204</accession>
<feature type="domain" description="JmjC" evidence="5">
    <location>
        <begin position="1"/>
        <end position="249"/>
    </location>
</feature>
<dbReference type="PANTHER" id="PTHR12549">
    <property type="entry name" value="JMJC DOMAIN-CONTAINING HISTONE DEMETHYLATION PROTEIN"/>
    <property type="match status" value="1"/>
</dbReference>
<dbReference type="GO" id="GO:0000785">
    <property type="term" value="C:chromatin"/>
    <property type="evidence" value="ECO:0007669"/>
    <property type="project" value="TreeGrafter"/>
</dbReference>
<dbReference type="PANTHER" id="PTHR12549:SF67">
    <property type="entry name" value="TRANSCRIPTION FACTOR JUMONJI_ASPARTYL BETA-HYDROXYLASE-RELATED"/>
    <property type="match status" value="1"/>
</dbReference>
<dbReference type="InterPro" id="IPR003347">
    <property type="entry name" value="JmjC_dom"/>
</dbReference>
<dbReference type="SMART" id="SM00558">
    <property type="entry name" value="JmjC"/>
    <property type="match status" value="1"/>
</dbReference>
<dbReference type="GO" id="GO:0046872">
    <property type="term" value="F:metal ion binding"/>
    <property type="evidence" value="ECO:0007669"/>
    <property type="project" value="UniProtKB-KW"/>
</dbReference>
<protein>
    <submittedName>
        <fullName evidence="6">JmjC domain-containing protein</fullName>
    </submittedName>
</protein>
<dbReference type="InterPro" id="IPR045109">
    <property type="entry name" value="LSDs-like"/>
</dbReference>
<sequence length="333" mass="38262">MQFSPDSKKIMPINSVNILVHATEIPISEKKFSRVKNLMNKYGSQDHNESLSKTESQNKIDDFFGKSSVCSDLTQTNEELSRVPNGEVCVLSDDSSIEVSDDEDLYSNYYGEKLVLDTHGALWDVFRRQDVPKLVEYLRKYSNELKESHSSPEKVSSFINIFNTIFQIDRVVHPVLDESFYLDAFHKRKLKEEFDVEPWTFEQHIGEAVFIPAGCPYQVKKIKSCVNLVLEFISPESASECFKLSEELRRLPMNHKAKGKMLSVVLVILGFSFRMDFLKADLQRCQFNKVAMTVLYSQFLVPHGFLKTEFQIKLPENTKESDCGPVASRKNVE</sequence>
<keyword evidence="3" id="KW-0479">Metal-binding</keyword>
<keyword evidence="4" id="KW-0539">Nucleus</keyword>
<dbReference type="SUPFAM" id="SSF51197">
    <property type="entry name" value="Clavaminate synthase-like"/>
    <property type="match status" value="1"/>
</dbReference>